<dbReference type="EMBL" id="CP063982">
    <property type="protein sequence ID" value="UOD50981.1"/>
    <property type="molecule type" value="Genomic_DNA"/>
</dbReference>
<name>A0ABY4AMX8_9BURK</name>
<sequence length="85" mass="9653">MMKLQMRYFAQLREQLEVDSEALIMEQPIAVTGLIEQLRERGGIWAEVLAPEERICVAVNQEMVPMTHQLRADAEVALFRPVTGG</sequence>
<dbReference type="InterPro" id="IPR003749">
    <property type="entry name" value="ThiS/MoaD-like"/>
</dbReference>
<organism evidence="1 2">
    <name type="scientific">Orrella daihaiensis</name>
    <dbReference type="NCBI Taxonomy" id="2782176"/>
    <lineage>
        <taxon>Bacteria</taxon>
        <taxon>Pseudomonadati</taxon>
        <taxon>Pseudomonadota</taxon>
        <taxon>Betaproteobacteria</taxon>
        <taxon>Burkholderiales</taxon>
        <taxon>Alcaligenaceae</taxon>
        <taxon>Orrella</taxon>
    </lineage>
</organism>
<dbReference type="InterPro" id="IPR016155">
    <property type="entry name" value="Mopterin_synth/thiamin_S_b"/>
</dbReference>
<keyword evidence="2" id="KW-1185">Reference proteome</keyword>
<proteinExistence type="predicted"/>
<evidence type="ECO:0000313" key="1">
    <source>
        <dbReference type="EMBL" id="UOD50981.1"/>
    </source>
</evidence>
<accession>A0ABY4AMX8</accession>
<evidence type="ECO:0000313" key="2">
    <source>
        <dbReference type="Proteomes" id="UP000831607"/>
    </source>
</evidence>
<dbReference type="Proteomes" id="UP000831607">
    <property type="component" value="Chromosome"/>
</dbReference>
<dbReference type="SUPFAM" id="SSF54285">
    <property type="entry name" value="MoaD/ThiS"/>
    <property type="match status" value="1"/>
</dbReference>
<dbReference type="Gene3D" id="3.10.20.30">
    <property type="match status" value="1"/>
</dbReference>
<dbReference type="CDD" id="cd00754">
    <property type="entry name" value="Ubl_MoaD"/>
    <property type="match status" value="1"/>
</dbReference>
<gene>
    <name evidence="1" type="ORF">DHf2319_03455</name>
</gene>
<dbReference type="Pfam" id="PF02597">
    <property type="entry name" value="ThiS"/>
    <property type="match status" value="1"/>
</dbReference>
<dbReference type="InterPro" id="IPR012675">
    <property type="entry name" value="Beta-grasp_dom_sf"/>
</dbReference>
<reference evidence="1 2" key="1">
    <citation type="submission" date="2020-11" db="EMBL/GenBank/DDBJ databases">
        <title>Algicoccus daihaiensis sp.nov., isolated from Daihai Lake in Inner Mongolia.</title>
        <authorList>
            <person name="Kai J."/>
        </authorList>
    </citation>
    <scope>NUCLEOTIDE SEQUENCE [LARGE SCALE GENOMIC DNA]</scope>
    <source>
        <strain evidence="2">f23</strain>
    </source>
</reference>
<protein>
    <submittedName>
        <fullName evidence="1">MoaD/ThiS family protein</fullName>
    </submittedName>
</protein>
<dbReference type="RefSeq" id="WP_243479404.1">
    <property type="nucleotide sequence ID" value="NZ_CP063982.1"/>
</dbReference>